<dbReference type="InParanoid" id="A0A0V1AHI3"/>
<keyword evidence="2" id="KW-1185">Reference proteome</keyword>
<comment type="caution">
    <text evidence="1">The sequence shown here is derived from an EMBL/GenBank/DDBJ whole genome shotgun (WGS) entry which is preliminary data.</text>
</comment>
<proteinExistence type="predicted"/>
<evidence type="ECO:0000313" key="1">
    <source>
        <dbReference type="EMBL" id="KRY24288.1"/>
    </source>
</evidence>
<dbReference type="AlphaFoldDB" id="A0A0V1AHI3"/>
<dbReference type="Proteomes" id="UP000054776">
    <property type="component" value="Unassembled WGS sequence"/>
</dbReference>
<protein>
    <submittedName>
        <fullName evidence="1">Uncharacterized protein</fullName>
    </submittedName>
</protein>
<name>A0A0V1AHI3_TRISP</name>
<evidence type="ECO:0000313" key="2">
    <source>
        <dbReference type="Proteomes" id="UP000054776"/>
    </source>
</evidence>
<reference evidence="1 2" key="1">
    <citation type="submission" date="2015-01" db="EMBL/GenBank/DDBJ databases">
        <title>Evolution of Trichinella species and genotypes.</title>
        <authorList>
            <person name="Korhonen P.K."/>
            <person name="Edoardo P."/>
            <person name="Giuseppe L.R."/>
            <person name="Gasser R.B."/>
        </authorList>
    </citation>
    <scope>NUCLEOTIDE SEQUENCE [LARGE SCALE GENOMIC DNA]</scope>
    <source>
        <strain evidence="1">ISS3</strain>
    </source>
</reference>
<organism evidence="1 2">
    <name type="scientific">Trichinella spiralis</name>
    <name type="common">Trichina worm</name>
    <dbReference type="NCBI Taxonomy" id="6334"/>
    <lineage>
        <taxon>Eukaryota</taxon>
        <taxon>Metazoa</taxon>
        <taxon>Ecdysozoa</taxon>
        <taxon>Nematoda</taxon>
        <taxon>Enoplea</taxon>
        <taxon>Dorylaimia</taxon>
        <taxon>Trichinellida</taxon>
        <taxon>Trichinellidae</taxon>
        <taxon>Trichinella</taxon>
    </lineage>
</organism>
<dbReference type="EMBL" id="JYDH01001860">
    <property type="protein sequence ID" value="KRY24288.1"/>
    <property type="molecule type" value="Genomic_DNA"/>
</dbReference>
<accession>A0A0V1AHI3</accession>
<gene>
    <name evidence="1" type="ORF">T01_12124</name>
</gene>
<sequence>MNRRPWIDNHPTKVNRFDRCGYLYRRRDLPQLSKGREITLNQRNSEMLQMAFARPWIADTTVNHFQGRR</sequence>